<keyword evidence="1" id="KW-1133">Transmembrane helix</keyword>
<evidence type="ECO:0000256" key="1">
    <source>
        <dbReference type="SAM" id="Phobius"/>
    </source>
</evidence>
<sequence>MDQQEKFAREPSETADGRAVSQIVFVLIGMAIIVGGIWTLYMGNAPYHPQDEVTRESTPLIGS</sequence>
<reference evidence="2" key="2">
    <citation type="submission" date="2023-01" db="EMBL/GenBank/DDBJ databases">
        <title>Draft genome sequence of Sulfitobacter pacificus strain NBRC 109915.</title>
        <authorList>
            <person name="Sun Q."/>
            <person name="Mori K."/>
        </authorList>
    </citation>
    <scope>NUCLEOTIDE SEQUENCE</scope>
    <source>
        <strain evidence="2">NBRC 109915</strain>
    </source>
</reference>
<reference evidence="2" key="1">
    <citation type="journal article" date="2014" name="Int. J. Syst. Evol. Microbiol.">
        <title>Complete genome of a new Firmicutes species belonging to the dominant human colonic microbiota ('Ruminococcus bicirculans') reveals two chromosomes and a selective capacity to utilize plant glucans.</title>
        <authorList>
            <consortium name="NISC Comparative Sequencing Program"/>
            <person name="Wegmann U."/>
            <person name="Louis P."/>
            <person name="Goesmann A."/>
            <person name="Henrissat B."/>
            <person name="Duncan S.H."/>
            <person name="Flint H.J."/>
        </authorList>
    </citation>
    <scope>NUCLEOTIDE SEQUENCE</scope>
    <source>
        <strain evidence="2">NBRC 109915</strain>
    </source>
</reference>
<gene>
    <name evidence="2" type="ORF">GCM10007927_33750</name>
</gene>
<organism evidence="2 3">
    <name type="scientific">Sulfitobacter pacificus</name>
    <dbReference type="NCBI Taxonomy" id="1499314"/>
    <lineage>
        <taxon>Bacteria</taxon>
        <taxon>Pseudomonadati</taxon>
        <taxon>Pseudomonadota</taxon>
        <taxon>Alphaproteobacteria</taxon>
        <taxon>Rhodobacterales</taxon>
        <taxon>Roseobacteraceae</taxon>
        <taxon>Sulfitobacter</taxon>
    </lineage>
</organism>
<evidence type="ECO:0000313" key="2">
    <source>
        <dbReference type="EMBL" id="GLQ28572.1"/>
    </source>
</evidence>
<protein>
    <submittedName>
        <fullName evidence="2">Uncharacterized protein</fullName>
    </submittedName>
</protein>
<name>A0ABQ5VNC6_9RHOB</name>
<comment type="caution">
    <text evidence="2">The sequence shown here is derived from an EMBL/GenBank/DDBJ whole genome shotgun (WGS) entry which is preliminary data.</text>
</comment>
<keyword evidence="1" id="KW-0812">Transmembrane</keyword>
<feature type="transmembrane region" description="Helical" evidence="1">
    <location>
        <begin position="20"/>
        <end position="41"/>
    </location>
</feature>
<keyword evidence="1" id="KW-0472">Membrane</keyword>
<dbReference type="EMBL" id="BSNL01000001">
    <property type="protein sequence ID" value="GLQ28572.1"/>
    <property type="molecule type" value="Genomic_DNA"/>
</dbReference>
<dbReference type="RefSeq" id="WP_284375082.1">
    <property type="nucleotide sequence ID" value="NZ_BAABWP010000002.1"/>
</dbReference>
<proteinExistence type="predicted"/>
<dbReference type="Proteomes" id="UP001161388">
    <property type="component" value="Unassembled WGS sequence"/>
</dbReference>
<evidence type="ECO:0000313" key="3">
    <source>
        <dbReference type="Proteomes" id="UP001161388"/>
    </source>
</evidence>
<accession>A0ABQ5VNC6</accession>
<keyword evidence="3" id="KW-1185">Reference proteome</keyword>